<dbReference type="AlphaFoldDB" id="A0A9W9UVQ8"/>
<accession>A0A9W9UVQ8</accession>
<sequence>MLTPINKIKSSAILIVNPFKKLSLYTKIVFLILKAYKSLKFNLEEKESYRLEKFFSREEIKVVKEEKDERIDEIEVELISNTKELNNKLNNKIVAEIPNLNYA</sequence>
<protein>
    <submittedName>
        <fullName evidence="1">Uncharacterized protein</fullName>
    </submittedName>
</protein>
<reference evidence="1" key="1">
    <citation type="submission" date="2022-11" db="EMBL/GenBank/DDBJ databases">
        <authorList>
            <person name="Petersen C."/>
        </authorList>
    </citation>
    <scope>NUCLEOTIDE SEQUENCE</scope>
    <source>
        <strain evidence="1">IBT 29864</strain>
    </source>
</reference>
<evidence type="ECO:0000313" key="1">
    <source>
        <dbReference type="EMBL" id="KAJ5358344.1"/>
    </source>
</evidence>
<proteinExistence type="predicted"/>
<dbReference type="Proteomes" id="UP001147782">
    <property type="component" value="Unassembled WGS sequence"/>
</dbReference>
<reference evidence="1" key="2">
    <citation type="journal article" date="2023" name="IMA Fungus">
        <title>Comparative genomic study of the Penicillium genus elucidates a diverse pangenome and 15 lateral gene transfer events.</title>
        <authorList>
            <person name="Petersen C."/>
            <person name="Sorensen T."/>
            <person name="Nielsen M.R."/>
            <person name="Sondergaard T.E."/>
            <person name="Sorensen J.L."/>
            <person name="Fitzpatrick D.A."/>
            <person name="Frisvad J.C."/>
            <person name="Nielsen K.L."/>
        </authorList>
    </citation>
    <scope>NUCLEOTIDE SEQUENCE</scope>
    <source>
        <strain evidence="1">IBT 29864</strain>
    </source>
</reference>
<keyword evidence="2" id="KW-1185">Reference proteome</keyword>
<dbReference type="RefSeq" id="XP_056549630.1">
    <property type="nucleotide sequence ID" value="XM_056703670.1"/>
</dbReference>
<evidence type="ECO:0000313" key="2">
    <source>
        <dbReference type="Proteomes" id="UP001147782"/>
    </source>
</evidence>
<name>A0A9W9UVQ8_9EURO</name>
<gene>
    <name evidence="1" type="ORF">N7496_010757</name>
</gene>
<dbReference type="EMBL" id="JAPZBS010000009">
    <property type="protein sequence ID" value="KAJ5358344.1"/>
    <property type="molecule type" value="Genomic_DNA"/>
</dbReference>
<comment type="caution">
    <text evidence="1">The sequence shown here is derived from an EMBL/GenBank/DDBJ whole genome shotgun (WGS) entry which is preliminary data.</text>
</comment>
<organism evidence="1 2">
    <name type="scientific">Penicillium cataractarum</name>
    <dbReference type="NCBI Taxonomy" id="2100454"/>
    <lineage>
        <taxon>Eukaryota</taxon>
        <taxon>Fungi</taxon>
        <taxon>Dikarya</taxon>
        <taxon>Ascomycota</taxon>
        <taxon>Pezizomycotina</taxon>
        <taxon>Eurotiomycetes</taxon>
        <taxon>Eurotiomycetidae</taxon>
        <taxon>Eurotiales</taxon>
        <taxon>Aspergillaceae</taxon>
        <taxon>Penicillium</taxon>
    </lineage>
</organism>
<dbReference type="GeneID" id="81442849"/>